<feature type="domain" description="Glucose-methanol-choline oxidoreductase N-terminal" evidence="6">
    <location>
        <begin position="82"/>
        <end position="105"/>
    </location>
</feature>
<evidence type="ECO:0000256" key="5">
    <source>
        <dbReference type="RuleBase" id="RU003968"/>
    </source>
</evidence>
<dbReference type="PROSITE" id="PS00624">
    <property type="entry name" value="GMC_OXRED_2"/>
    <property type="match status" value="1"/>
</dbReference>
<reference evidence="8 9" key="1">
    <citation type="submission" date="2019-03" db="EMBL/GenBank/DDBJ databases">
        <title>Jiella endophytica sp. nov., a novel endophytic bacterium isolated from root of Ficus microcarpa Linn. f.</title>
        <authorList>
            <person name="Tuo L."/>
        </authorList>
    </citation>
    <scope>NUCLEOTIDE SEQUENCE [LARGE SCALE GENOMIC DNA]</scope>
    <source>
        <strain evidence="8 9">CBS5Q-3</strain>
    </source>
</reference>
<sequence>MAGAPTFDTIIVGAGSAGCVLAGRLSVDPSRRILLVEAGGQPPEAAAIPSDWPTLFDTHVDWGFHTEAQPGCRGRRIFWPRGRMLGGSGSMNAMIYMRGLASDYDGWVAMGCLGWAFEDVLPAFLFSEDNPKFAGDPWHGTGGPLHVEDCSWLDPGEDAFVAAAEAAGHAHNPDFNGARQEGVGTYQFTIRGGERWGTFRAYLEPALARPNLTVKTGVTTTRIRIDKGRAQGIDCLVEGRQVRFDAPQVIVSAGAIGSPQLLLLSGIGPADELATIGIAPVADLPGVGKDLQDRINIQISFAAREPIGIGAWSDADMAASLEEWRRARTGPRVSPFVAAGGHVCSRFAEEPDLQLYGAVSPHRDYARFLYSGAGFTLHSTLQRPKSRGEIRLRSADPLEAPMIDPCYFLGEEARIDLDTLVEGVEINRAIAAKEPLAGMISHELSPSAECRSLEAIARHVRGHCSTLYHPSSSCRMGRDGLAVTDPETFGVHGVDGLAVVDASVFPRMISANLNATVVMVAERAAARFGAPGLETIA</sequence>
<dbReference type="PIRSF" id="PIRSF000137">
    <property type="entry name" value="Alcohol_oxidase"/>
    <property type="match status" value="1"/>
</dbReference>
<dbReference type="SUPFAM" id="SSF51905">
    <property type="entry name" value="FAD/NAD(P)-binding domain"/>
    <property type="match status" value="1"/>
</dbReference>
<comment type="similarity">
    <text evidence="2 5">Belongs to the GMC oxidoreductase family.</text>
</comment>
<name>A0A4Y8RUF6_9HYPH</name>
<dbReference type="InterPro" id="IPR012132">
    <property type="entry name" value="GMC_OxRdtase"/>
</dbReference>
<comment type="caution">
    <text evidence="8">The sequence shown here is derived from an EMBL/GenBank/DDBJ whole genome shotgun (WGS) entry which is preliminary data.</text>
</comment>
<dbReference type="GO" id="GO:0050660">
    <property type="term" value="F:flavin adenine dinucleotide binding"/>
    <property type="evidence" value="ECO:0007669"/>
    <property type="project" value="InterPro"/>
</dbReference>
<dbReference type="SUPFAM" id="SSF54373">
    <property type="entry name" value="FAD-linked reductases, C-terminal domain"/>
    <property type="match status" value="1"/>
</dbReference>
<dbReference type="EMBL" id="SOZD01000001">
    <property type="protein sequence ID" value="TFF27900.1"/>
    <property type="molecule type" value="Genomic_DNA"/>
</dbReference>
<keyword evidence="4 5" id="KW-0274">FAD</keyword>
<dbReference type="GO" id="GO:0016614">
    <property type="term" value="F:oxidoreductase activity, acting on CH-OH group of donors"/>
    <property type="evidence" value="ECO:0007669"/>
    <property type="project" value="InterPro"/>
</dbReference>
<accession>A0A4Y8RUF6</accession>
<dbReference type="Proteomes" id="UP000298179">
    <property type="component" value="Unassembled WGS sequence"/>
</dbReference>
<dbReference type="PROSITE" id="PS00623">
    <property type="entry name" value="GMC_OXRED_1"/>
    <property type="match status" value="1"/>
</dbReference>
<dbReference type="Pfam" id="PF05199">
    <property type="entry name" value="GMC_oxred_C"/>
    <property type="match status" value="1"/>
</dbReference>
<organism evidence="8 9">
    <name type="scientific">Jiella endophytica</name>
    <dbReference type="NCBI Taxonomy" id="2558362"/>
    <lineage>
        <taxon>Bacteria</taxon>
        <taxon>Pseudomonadati</taxon>
        <taxon>Pseudomonadota</taxon>
        <taxon>Alphaproteobacteria</taxon>
        <taxon>Hyphomicrobiales</taxon>
        <taxon>Aurantimonadaceae</taxon>
        <taxon>Jiella</taxon>
    </lineage>
</organism>
<evidence type="ECO:0000256" key="4">
    <source>
        <dbReference type="ARBA" id="ARBA00022827"/>
    </source>
</evidence>
<keyword evidence="9" id="KW-1185">Reference proteome</keyword>
<gene>
    <name evidence="8" type="ORF">E3C22_04415</name>
</gene>
<keyword evidence="3 5" id="KW-0285">Flavoprotein</keyword>
<dbReference type="PANTHER" id="PTHR11552">
    <property type="entry name" value="GLUCOSE-METHANOL-CHOLINE GMC OXIDOREDUCTASE"/>
    <property type="match status" value="1"/>
</dbReference>
<dbReference type="InterPro" id="IPR000172">
    <property type="entry name" value="GMC_OxRdtase_N"/>
</dbReference>
<dbReference type="OrthoDB" id="9785276at2"/>
<dbReference type="InterPro" id="IPR007867">
    <property type="entry name" value="GMC_OxRtase_C"/>
</dbReference>
<protein>
    <submittedName>
        <fullName evidence="8">Alcohol dehydrogenase</fullName>
    </submittedName>
</protein>
<comment type="cofactor">
    <cofactor evidence="1">
        <name>FAD</name>
        <dbReference type="ChEBI" id="CHEBI:57692"/>
    </cofactor>
</comment>
<evidence type="ECO:0000313" key="9">
    <source>
        <dbReference type="Proteomes" id="UP000298179"/>
    </source>
</evidence>
<evidence type="ECO:0000256" key="2">
    <source>
        <dbReference type="ARBA" id="ARBA00010790"/>
    </source>
</evidence>
<dbReference type="Gene3D" id="3.50.50.60">
    <property type="entry name" value="FAD/NAD(P)-binding domain"/>
    <property type="match status" value="1"/>
</dbReference>
<evidence type="ECO:0000256" key="1">
    <source>
        <dbReference type="ARBA" id="ARBA00001974"/>
    </source>
</evidence>
<feature type="domain" description="Glucose-methanol-choline oxidoreductase N-terminal" evidence="7">
    <location>
        <begin position="254"/>
        <end position="268"/>
    </location>
</feature>
<evidence type="ECO:0000259" key="6">
    <source>
        <dbReference type="PROSITE" id="PS00623"/>
    </source>
</evidence>
<evidence type="ECO:0000259" key="7">
    <source>
        <dbReference type="PROSITE" id="PS00624"/>
    </source>
</evidence>
<dbReference type="AlphaFoldDB" id="A0A4Y8RUF6"/>
<dbReference type="Gene3D" id="3.30.560.10">
    <property type="entry name" value="Glucose Oxidase, domain 3"/>
    <property type="match status" value="1"/>
</dbReference>
<evidence type="ECO:0000256" key="3">
    <source>
        <dbReference type="ARBA" id="ARBA00022630"/>
    </source>
</evidence>
<dbReference type="PANTHER" id="PTHR11552:SF147">
    <property type="entry name" value="CHOLINE DEHYDROGENASE, MITOCHONDRIAL"/>
    <property type="match status" value="1"/>
</dbReference>
<proteinExistence type="inferred from homology"/>
<dbReference type="Pfam" id="PF00732">
    <property type="entry name" value="GMC_oxred_N"/>
    <property type="match status" value="1"/>
</dbReference>
<evidence type="ECO:0000313" key="8">
    <source>
        <dbReference type="EMBL" id="TFF27900.1"/>
    </source>
</evidence>
<dbReference type="InterPro" id="IPR036188">
    <property type="entry name" value="FAD/NAD-bd_sf"/>
</dbReference>